<dbReference type="InterPro" id="IPR058052">
    <property type="entry name" value="DEXHc_ERCC6L2"/>
</dbReference>
<dbReference type="GO" id="GO:0005634">
    <property type="term" value="C:nucleus"/>
    <property type="evidence" value="ECO:0007669"/>
    <property type="project" value="UniProtKB-SubCell"/>
</dbReference>
<reference evidence="8" key="2">
    <citation type="submission" date="2025-08" db="UniProtKB">
        <authorList>
            <consortium name="Ensembl"/>
        </authorList>
    </citation>
    <scope>IDENTIFICATION</scope>
</reference>
<dbReference type="CDD" id="cd18793">
    <property type="entry name" value="SF2_C_SNF"/>
    <property type="match status" value="1"/>
</dbReference>
<feature type="compositionally biased region" description="Basic and acidic residues" evidence="5">
    <location>
        <begin position="733"/>
        <end position="743"/>
    </location>
</feature>
<dbReference type="InterPro" id="IPR029256">
    <property type="entry name" value="Heliccase-ass-bd"/>
</dbReference>
<evidence type="ECO:0000313" key="9">
    <source>
        <dbReference type="Proteomes" id="UP000265160"/>
    </source>
</evidence>
<dbReference type="Ensembl" id="ENSMZET00005008922.1">
    <property type="protein sequence ID" value="ENSMZEP00005008582.1"/>
    <property type="gene ID" value="ENSMZEG00005006545.1"/>
</dbReference>
<dbReference type="STRING" id="106582.ENSMZEP00005008582"/>
<feature type="region of interest" description="Disordered" evidence="5">
    <location>
        <begin position="1422"/>
        <end position="1452"/>
    </location>
</feature>
<dbReference type="InterPro" id="IPR057931">
    <property type="entry name" value="RHH_ERCC6L2"/>
</dbReference>
<dbReference type="SMART" id="SM00490">
    <property type="entry name" value="HELICc"/>
    <property type="match status" value="1"/>
</dbReference>
<sequence>MASTSAVGKAEWREGDSCLALHLRHGVLREATIQKLTSSSLNEDTAWVIFKDTNKDVGEDEQEAEAIPVSKLVRPGLRDFMHEKPWFPTSLIDPKLCVPLELSDADEDRVPYTINRYLRAYQQEGIRFIYNNYIRSRGCILGDDMGLGKTVQVIGFLAAVLHKTGTWEDIANNRPQFLQSQQSSEQSNPSKVFLIVAPLSVLYNWKDELDTWGHFQCVVVHGLRKEEELARIKKGRVEIALTTYETLRLCLDQFNKIDWSGVVVDEAHKIKNPDSQITQAMKELRCKVRIGLTGTILQNNLEELWCVMDWAIPGCLGSLGHFKNKFSDPIEQGQRHSATKRALATGRKAVRALVRKISHWFFRRTKALIKEQLPKKDDRVVYCSMTEFQQTVYQAVLGSEDVTLLLRSSEKCDCHSRRTRRSCCYKTNSDGVHMKELYFSYLAILRKVANHVALLQSTPGTSKKQEKYVSAVCAKVFQKFPEFVHRCKNEAFEALSDPMYSGKMKVLQKLLKFYLQKRDKVLIFSLSTKLLDVMESYCMAVGLDFSRLDGSTKSKERVQIVRDFNSSSHINLCLVSTMAGGLGLNFVGANVVVLFDPTWNPANDLQAIDRAYRIGQCRDVTVLRLISLGTVEEVIYLRQIYKQQLHSSVVGKESSRRYFEAVRGHGDHKDELFGIKNLFRLQTQGTCLTRKILEREGQVEAGVMMSTHTGKDTEEETKGAGQAGGSSPTKVHVPNDKPVKENSDASNVSTGVLDFSSEEDEREQGVKRKASNLSTDDCNRSRSATTGPGRMSLQQHGFSKLFERVKEAPALEGQTSPEGEGSCFEEDPEEEKREDTSTSITGNVGVHLGTETRDTSCNSDRKLRDNGDNGRQDGDTGLKRQIREIITVDEDGNKNSKVEKNKVNKLKTTFRQKHKFGGYSDESEDFDLEAKSWSKKDTLYLHDGAEKGGGRTDCSKRRQSASERDKRRSKYTEDIETFSSSEEEHVSPHMERSRVKLQKLGQRPVTGTTEKEALMPKAVSFTTLKSQTTLASKEKNGTIDCMLGGVQEVVYTHSNQRIVGGSKAEELISRAAVRDVFERKMYSQLPANHLLGTQESLAESLPDSEPCHSTMRLQELSLDHPVTFTTKSVHHTKHNTFIFGETPKAIRRQQLEEMAEKFKFPTVHQFAVEILSKDSTQRLALLHQYYTSLNLPELADTVKNNFPQPVSAQASPLAANSEIKNPQKDASKATKNLTFTQKNFRTKPETSQKTPVPPKKARNSKGDTPKPRKKQRISQRNVLEPLSDVPSPESEEQDETHCSARGLKRTKGASVSTSGAHIAGGGLGGDRVSSSGLGSGEASARLNCTDRDTPSSSDLSHGSSAMVSKPTARGKEQEQKSSLRISETLQREQRENSQPPSISTNRSYLTELIGDTSILDDLLKPKPKSTQHIPKTPPVAPVSTNLTTPSPSALTSHSDATLYTQTTHQVETTARASKGSRKDFWDILNEGNEESINRLTDLEEVQRVCITTNFAARTVSAEKDSKSLWKTNDKFLWKK</sequence>
<dbReference type="PROSITE" id="PS51194">
    <property type="entry name" value="HELICASE_CTER"/>
    <property type="match status" value="1"/>
</dbReference>
<feature type="region of interest" description="Disordered" evidence="5">
    <location>
        <begin position="942"/>
        <end position="994"/>
    </location>
</feature>
<evidence type="ECO:0000259" key="6">
    <source>
        <dbReference type="PROSITE" id="PS51192"/>
    </source>
</evidence>
<feature type="compositionally biased region" description="Basic and acidic residues" evidence="5">
    <location>
        <begin position="709"/>
        <end position="718"/>
    </location>
</feature>
<dbReference type="Proteomes" id="UP000265160">
    <property type="component" value="LG12"/>
</dbReference>
<feature type="compositionally biased region" description="Basic and acidic residues" evidence="5">
    <location>
        <begin position="942"/>
        <end position="973"/>
    </location>
</feature>
<feature type="compositionally biased region" description="Polar residues" evidence="5">
    <location>
        <begin position="1229"/>
        <end position="1250"/>
    </location>
</feature>
<dbReference type="InterPro" id="IPR000330">
    <property type="entry name" value="SNF2_N"/>
</dbReference>
<dbReference type="InterPro" id="IPR050496">
    <property type="entry name" value="SNF2_RAD54_helicase_repair"/>
</dbReference>
<dbReference type="Pfam" id="PF00176">
    <property type="entry name" value="SNF2-rel_dom"/>
    <property type="match status" value="1"/>
</dbReference>
<dbReference type="InterPro" id="IPR049730">
    <property type="entry name" value="SNF2/RAD54-like_C"/>
</dbReference>
<reference evidence="8 9" key="1">
    <citation type="journal article" date="2014" name="Nature">
        <title>The genomic substrate for adaptive radiation in African cichlid fish.</title>
        <authorList>
            <person name="Brawand D."/>
            <person name="Wagner C.E."/>
            <person name="Li Y.I."/>
            <person name="Malinsky M."/>
            <person name="Keller I."/>
            <person name="Fan S."/>
            <person name="Simakov O."/>
            <person name="Ng A.Y."/>
            <person name="Lim Z.W."/>
            <person name="Bezault E."/>
            <person name="Turner-Maier J."/>
            <person name="Johnson J."/>
            <person name="Alcazar R."/>
            <person name="Noh H.J."/>
            <person name="Russell P."/>
            <person name="Aken B."/>
            <person name="Alfoldi J."/>
            <person name="Amemiya C."/>
            <person name="Azzouzi N."/>
            <person name="Baroiller J.F."/>
            <person name="Barloy-Hubler F."/>
            <person name="Berlin A."/>
            <person name="Bloomquist R."/>
            <person name="Carleton K.L."/>
            <person name="Conte M.A."/>
            <person name="D'Cotta H."/>
            <person name="Eshel O."/>
            <person name="Gaffney L."/>
            <person name="Galibert F."/>
            <person name="Gante H.F."/>
            <person name="Gnerre S."/>
            <person name="Greuter L."/>
            <person name="Guyon R."/>
            <person name="Haddad N.S."/>
            <person name="Haerty W."/>
            <person name="Harris R.M."/>
            <person name="Hofmann H.A."/>
            <person name="Hourlier T."/>
            <person name="Hulata G."/>
            <person name="Jaffe D.B."/>
            <person name="Lara M."/>
            <person name="Lee A.P."/>
            <person name="MacCallum I."/>
            <person name="Mwaiko S."/>
            <person name="Nikaido M."/>
            <person name="Nishihara H."/>
            <person name="Ozouf-Costaz C."/>
            <person name="Penman D.J."/>
            <person name="Przybylski D."/>
            <person name="Rakotomanga M."/>
            <person name="Renn S.C.P."/>
            <person name="Ribeiro F.J."/>
            <person name="Ron M."/>
            <person name="Salzburger W."/>
            <person name="Sanchez-Pulido L."/>
            <person name="Santos M.E."/>
            <person name="Searle S."/>
            <person name="Sharpe T."/>
            <person name="Swofford R."/>
            <person name="Tan F.J."/>
            <person name="Williams L."/>
            <person name="Young S."/>
            <person name="Yin S."/>
            <person name="Okada N."/>
            <person name="Kocher T.D."/>
            <person name="Miska E.A."/>
            <person name="Lander E.S."/>
            <person name="Venkatesh B."/>
            <person name="Fernald R.D."/>
            <person name="Meyer A."/>
            <person name="Ponting C.P."/>
            <person name="Streelman J.T."/>
            <person name="Lindblad-Toh K."/>
            <person name="Seehausen O."/>
            <person name="Di Palma F."/>
        </authorList>
    </citation>
    <scope>NUCLEOTIDE SEQUENCE</scope>
</reference>
<reference evidence="8" key="3">
    <citation type="submission" date="2025-09" db="UniProtKB">
        <authorList>
            <consortium name="Ensembl"/>
        </authorList>
    </citation>
    <scope>IDENTIFICATION</scope>
</reference>
<keyword evidence="4" id="KW-0539">Nucleus</keyword>
<dbReference type="FunFam" id="3.40.50.10810:FF:000019">
    <property type="entry name" value="DNA excision repair protein ERCC-6-like 2 isoform X1"/>
    <property type="match status" value="1"/>
</dbReference>
<dbReference type="Pfam" id="PF14773">
    <property type="entry name" value="VIGSSK"/>
    <property type="match status" value="1"/>
</dbReference>
<keyword evidence="2" id="KW-0378">Hydrolase</keyword>
<dbReference type="Gene3D" id="3.40.50.300">
    <property type="entry name" value="P-loop containing nucleotide triphosphate hydrolases"/>
    <property type="match status" value="1"/>
</dbReference>
<feature type="compositionally biased region" description="Polar residues" evidence="5">
    <location>
        <begin position="1438"/>
        <end position="1452"/>
    </location>
</feature>
<accession>A0A3P9BFB6</accession>
<dbReference type="InterPro" id="IPR001650">
    <property type="entry name" value="Helicase_C-like"/>
</dbReference>
<evidence type="ECO:0000256" key="1">
    <source>
        <dbReference type="ARBA" id="ARBA00004123"/>
    </source>
</evidence>
<feature type="compositionally biased region" description="Basic and acidic residues" evidence="5">
    <location>
        <begin position="982"/>
        <end position="994"/>
    </location>
</feature>
<dbReference type="GeneTree" id="ENSGT00940000161328"/>
<keyword evidence="3" id="KW-0067">ATP-binding</keyword>
<dbReference type="Pfam" id="PF25806">
    <property type="entry name" value="RHH_ERCC6L2"/>
    <property type="match status" value="1"/>
</dbReference>
<dbReference type="InterPro" id="IPR027417">
    <property type="entry name" value="P-loop_NTPase"/>
</dbReference>
<dbReference type="PROSITE" id="PS51192">
    <property type="entry name" value="HELICASE_ATP_BIND_1"/>
    <property type="match status" value="1"/>
</dbReference>
<dbReference type="GeneID" id="101469256"/>
<dbReference type="SUPFAM" id="SSF52540">
    <property type="entry name" value="P-loop containing nucleoside triphosphate hydrolases"/>
    <property type="match status" value="2"/>
</dbReference>
<keyword evidence="9" id="KW-1185">Reference proteome</keyword>
<feature type="compositionally biased region" description="Polar residues" evidence="5">
    <location>
        <begin position="1350"/>
        <end position="1362"/>
    </location>
</feature>
<feature type="domain" description="Helicase C-terminal" evidence="7">
    <location>
        <begin position="506"/>
        <end position="663"/>
    </location>
</feature>
<dbReference type="InterPro" id="IPR014001">
    <property type="entry name" value="Helicase_ATP-bd"/>
</dbReference>
<feature type="region of interest" description="Disordered" evidence="5">
    <location>
        <begin position="810"/>
        <end position="878"/>
    </location>
</feature>
<dbReference type="KEGG" id="mze:101469256"/>
<feature type="region of interest" description="Disordered" evidence="5">
    <location>
        <begin position="1202"/>
        <end position="1403"/>
    </location>
</feature>
<dbReference type="GO" id="GO:0004386">
    <property type="term" value="F:helicase activity"/>
    <property type="evidence" value="ECO:0007669"/>
    <property type="project" value="UniProtKB-KW"/>
</dbReference>
<dbReference type="PANTHER" id="PTHR45629:SF7">
    <property type="entry name" value="DNA EXCISION REPAIR PROTEIN ERCC-6-RELATED"/>
    <property type="match status" value="1"/>
</dbReference>
<dbReference type="CDD" id="cd18005">
    <property type="entry name" value="DEXHc_ERCC6L2"/>
    <property type="match status" value="1"/>
</dbReference>
<evidence type="ECO:0000256" key="4">
    <source>
        <dbReference type="ARBA" id="ARBA00023242"/>
    </source>
</evidence>
<keyword evidence="3" id="KW-0347">Helicase</keyword>
<dbReference type="InterPro" id="IPR038718">
    <property type="entry name" value="SNF2-like_sf"/>
</dbReference>
<keyword evidence="3" id="KW-0547">Nucleotide-binding</keyword>
<protein>
    <submittedName>
        <fullName evidence="8">Excision repair cross-complementation group 6-like 2</fullName>
    </submittedName>
</protein>
<organism evidence="8 9">
    <name type="scientific">Maylandia zebra</name>
    <name type="common">zebra mbuna</name>
    <dbReference type="NCBI Taxonomy" id="106582"/>
    <lineage>
        <taxon>Eukaryota</taxon>
        <taxon>Metazoa</taxon>
        <taxon>Chordata</taxon>
        <taxon>Craniata</taxon>
        <taxon>Vertebrata</taxon>
        <taxon>Euteleostomi</taxon>
        <taxon>Actinopterygii</taxon>
        <taxon>Neopterygii</taxon>
        <taxon>Teleostei</taxon>
        <taxon>Neoteleostei</taxon>
        <taxon>Acanthomorphata</taxon>
        <taxon>Ovalentaria</taxon>
        <taxon>Cichlomorphae</taxon>
        <taxon>Cichliformes</taxon>
        <taxon>Cichlidae</taxon>
        <taxon>African cichlids</taxon>
        <taxon>Pseudocrenilabrinae</taxon>
        <taxon>Haplochromini</taxon>
        <taxon>Maylandia</taxon>
        <taxon>Maylandia zebra complex</taxon>
    </lineage>
</organism>
<evidence type="ECO:0000256" key="2">
    <source>
        <dbReference type="ARBA" id="ARBA00022801"/>
    </source>
</evidence>
<dbReference type="RefSeq" id="XP_004547255.1">
    <property type="nucleotide sequence ID" value="XM_004547198.4"/>
</dbReference>
<feature type="compositionally biased region" description="Basic and acidic residues" evidence="5">
    <location>
        <begin position="850"/>
        <end position="878"/>
    </location>
</feature>
<feature type="domain" description="Helicase ATP-binding" evidence="6">
    <location>
        <begin position="130"/>
        <end position="314"/>
    </location>
</feature>
<evidence type="ECO:0000313" key="8">
    <source>
        <dbReference type="Ensembl" id="ENSMZEP00005008582.1"/>
    </source>
</evidence>
<dbReference type="Gene3D" id="3.40.50.10810">
    <property type="entry name" value="Tandem AAA-ATPase domain"/>
    <property type="match status" value="1"/>
</dbReference>
<feature type="compositionally biased region" description="Polar residues" evidence="5">
    <location>
        <begin position="1392"/>
        <end position="1403"/>
    </location>
</feature>
<proteinExistence type="predicted"/>
<dbReference type="CTD" id="375748"/>
<dbReference type="SMART" id="SM00487">
    <property type="entry name" value="DEXDc"/>
    <property type="match status" value="1"/>
</dbReference>
<comment type="subcellular location">
    <subcellularLocation>
        <location evidence="1">Nucleus</location>
    </subcellularLocation>
</comment>
<evidence type="ECO:0000259" key="7">
    <source>
        <dbReference type="PROSITE" id="PS51194"/>
    </source>
</evidence>
<dbReference type="Pfam" id="PF00271">
    <property type="entry name" value="Helicase_C"/>
    <property type="match status" value="1"/>
</dbReference>
<feature type="region of interest" description="Disordered" evidence="5">
    <location>
        <begin position="708"/>
        <end position="793"/>
    </location>
</feature>
<dbReference type="OrthoDB" id="448448at2759"/>
<feature type="compositionally biased region" description="Polar residues" evidence="5">
    <location>
        <begin position="771"/>
        <end position="793"/>
    </location>
</feature>
<dbReference type="PANTHER" id="PTHR45629">
    <property type="entry name" value="SNF2/RAD54 FAMILY MEMBER"/>
    <property type="match status" value="1"/>
</dbReference>
<evidence type="ECO:0000256" key="3">
    <source>
        <dbReference type="ARBA" id="ARBA00022806"/>
    </source>
</evidence>
<name>A0A3P9BFB6_9CICH</name>
<dbReference type="GO" id="GO:0005524">
    <property type="term" value="F:ATP binding"/>
    <property type="evidence" value="ECO:0007669"/>
    <property type="project" value="InterPro"/>
</dbReference>
<dbReference type="GO" id="GO:0016787">
    <property type="term" value="F:hydrolase activity"/>
    <property type="evidence" value="ECO:0007669"/>
    <property type="project" value="UniProtKB-KW"/>
</dbReference>
<evidence type="ECO:0000256" key="5">
    <source>
        <dbReference type="SAM" id="MobiDB-lite"/>
    </source>
</evidence>